<dbReference type="KEGG" id="cpas:Clopa_2950"/>
<sequence length="370" mass="43734">MDSVKEHLLFSYIEYTYQFESSYYRIRPTEENKVYSSQEMLHIPYDKRQYASQGRFSLPGIPCTYMSTQPILTWYECNLPQKFNIVKYHVNEDEHGKYKMLYLNINPLLYFHDVELSILNHGPNMEAFSAIRRACRTIPLIAACSLIVKNRNAGFVEEYIIPQMLMSWVRQDKDFIGIRYNTANFIEEAKLYNAHNIVIPAKDYDGDGYCKFLKSLFIAKGDAKVVCIDTVSNLNCITRDIELVYQYYENLKYDFQTSKVELPYDDILTICRTLLNCWECLTQNYQETAILSFQVMKSLRKYSFQTIRCLKSQYDSDYSDFFVSDHQSHLLTYDIKQSVKEKLKFFENHVNCKVLDAFIIFESITLFEDL</sequence>
<dbReference type="HOGENOM" id="CLU_747423_0_0_9"/>
<name>R4KB76_CLOPA</name>
<dbReference type="eggNOG" id="ENOG5032TMW">
    <property type="taxonomic scope" value="Bacteria"/>
</dbReference>
<evidence type="ECO:0000313" key="1">
    <source>
        <dbReference type="EMBL" id="AGK97784.1"/>
    </source>
</evidence>
<dbReference type="PATRIC" id="fig|86416.3.peg.2935"/>
<protein>
    <recommendedName>
        <fullName evidence="3">RES domain-containing protein</fullName>
    </recommendedName>
</protein>
<gene>
    <name evidence="1" type="ORF">Clopa_2950</name>
</gene>
<accession>R4KB76</accession>
<keyword evidence="2" id="KW-1185">Reference proteome</keyword>
<dbReference type="RefSeq" id="WP_015616078.1">
    <property type="nucleotide sequence ID" value="NC_021182.1"/>
</dbReference>
<proteinExistence type="predicted"/>
<reference evidence="1 2" key="1">
    <citation type="submission" date="2012-01" db="EMBL/GenBank/DDBJ databases">
        <title>Complete sequence of chromosome of Clostridium pasteurianum BC1.</title>
        <authorList>
            <consortium name="US DOE Joint Genome Institute"/>
            <person name="Lucas S."/>
            <person name="Han J."/>
            <person name="Lapidus A."/>
            <person name="Cheng J.-F."/>
            <person name="Goodwin L."/>
            <person name="Pitluck S."/>
            <person name="Peters L."/>
            <person name="Mikhailova N."/>
            <person name="Teshima H."/>
            <person name="Detter J.C."/>
            <person name="Han C."/>
            <person name="Tapia R."/>
            <person name="Land M."/>
            <person name="Hauser L."/>
            <person name="Kyrpides N."/>
            <person name="Ivanova N."/>
            <person name="Pagani I."/>
            <person name="Dunn J."/>
            <person name="Taghavi S."/>
            <person name="Francis A."/>
            <person name="van der Lelie D."/>
            <person name="Woyke T."/>
        </authorList>
    </citation>
    <scope>NUCLEOTIDE SEQUENCE [LARGE SCALE GENOMIC DNA]</scope>
    <source>
        <strain evidence="1 2">BC1</strain>
    </source>
</reference>
<organism evidence="1 2">
    <name type="scientific">Clostridium pasteurianum BC1</name>
    <dbReference type="NCBI Taxonomy" id="86416"/>
    <lineage>
        <taxon>Bacteria</taxon>
        <taxon>Bacillati</taxon>
        <taxon>Bacillota</taxon>
        <taxon>Clostridia</taxon>
        <taxon>Eubacteriales</taxon>
        <taxon>Clostridiaceae</taxon>
        <taxon>Clostridium</taxon>
    </lineage>
</organism>
<dbReference type="EMBL" id="CP003261">
    <property type="protein sequence ID" value="AGK97784.1"/>
    <property type="molecule type" value="Genomic_DNA"/>
</dbReference>
<dbReference type="Proteomes" id="UP000013523">
    <property type="component" value="Chromosome"/>
</dbReference>
<evidence type="ECO:0000313" key="2">
    <source>
        <dbReference type="Proteomes" id="UP000013523"/>
    </source>
</evidence>
<dbReference type="OrthoDB" id="7068172at2"/>
<dbReference type="AlphaFoldDB" id="R4KB76"/>
<evidence type="ECO:0008006" key="3">
    <source>
        <dbReference type="Google" id="ProtNLM"/>
    </source>
</evidence>